<reference evidence="1 2" key="1">
    <citation type="submission" date="2020-06" db="EMBL/GenBank/DDBJ databases">
        <title>Transcriptomic and genomic resources for Thalictrum thalictroides and T. hernandezii: Facilitating candidate gene discovery in an emerging model plant lineage.</title>
        <authorList>
            <person name="Arias T."/>
            <person name="Riano-Pachon D.M."/>
            <person name="Di Stilio V.S."/>
        </authorList>
    </citation>
    <scope>NUCLEOTIDE SEQUENCE [LARGE SCALE GENOMIC DNA]</scope>
    <source>
        <strain evidence="2">cv. WT478/WT964</strain>
        <tissue evidence="1">Leaves</tissue>
    </source>
</reference>
<organism evidence="1 2">
    <name type="scientific">Thalictrum thalictroides</name>
    <name type="common">Rue-anemone</name>
    <name type="synonym">Anemone thalictroides</name>
    <dbReference type="NCBI Taxonomy" id="46969"/>
    <lineage>
        <taxon>Eukaryota</taxon>
        <taxon>Viridiplantae</taxon>
        <taxon>Streptophyta</taxon>
        <taxon>Embryophyta</taxon>
        <taxon>Tracheophyta</taxon>
        <taxon>Spermatophyta</taxon>
        <taxon>Magnoliopsida</taxon>
        <taxon>Ranunculales</taxon>
        <taxon>Ranunculaceae</taxon>
        <taxon>Thalictroideae</taxon>
        <taxon>Thalictrum</taxon>
    </lineage>
</organism>
<evidence type="ECO:0000313" key="2">
    <source>
        <dbReference type="Proteomes" id="UP000554482"/>
    </source>
</evidence>
<proteinExistence type="predicted"/>
<dbReference type="EMBL" id="JABWDY010015621">
    <property type="protein sequence ID" value="KAF5196706.1"/>
    <property type="molecule type" value="Genomic_DNA"/>
</dbReference>
<protein>
    <submittedName>
        <fullName evidence="1">Uncharacterized protein</fullName>
    </submittedName>
</protein>
<keyword evidence="2" id="KW-1185">Reference proteome</keyword>
<sequence length="103" mass="12096">MELVHEQCWDGEVATLIVEGLKDVPEQIVITIPELVEIINYAKDVCNTCERWQATIGEVVKDRVWNWKWSTRDLKDKTIKEWAKFPSPIFHSLDEKFRMGSAY</sequence>
<gene>
    <name evidence="1" type="ORF">FRX31_013707</name>
</gene>
<accession>A0A7J6WGZ2</accession>
<dbReference type="AlphaFoldDB" id="A0A7J6WGZ2"/>
<comment type="caution">
    <text evidence="1">The sequence shown here is derived from an EMBL/GenBank/DDBJ whole genome shotgun (WGS) entry which is preliminary data.</text>
</comment>
<name>A0A7J6WGZ2_THATH</name>
<evidence type="ECO:0000313" key="1">
    <source>
        <dbReference type="EMBL" id="KAF5196706.1"/>
    </source>
</evidence>
<dbReference type="Proteomes" id="UP000554482">
    <property type="component" value="Unassembled WGS sequence"/>
</dbReference>